<dbReference type="InterPro" id="IPR006840">
    <property type="entry name" value="ChaC"/>
</dbReference>
<dbReference type="PANTHER" id="PTHR12192">
    <property type="entry name" value="CATION TRANSPORT PROTEIN CHAC-RELATED"/>
    <property type="match status" value="1"/>
</dbReference>
<gene>
    <name evidence="3" type="ORF">AYI70_g1733</name>
</gene>
<accession>A0A1R1YC35</accession>
<dbReference type="Gene3D" id="3.10.490.10">
    <property type="entry name" value="Gamma-glutamyl cyclotransferase-like"/>
    <property type="match status" value="1"/>
</dbReference>
<keyword evidence="2" id="KW-0456">Lyase</keyword>
<dbReference type="GO" id="GO:0016740">
    <property type="term" value="F:transferase activity"/>
    <property type="evidence" value="ECO:0007669"/>
    <property type="project" value="UniProtKB-KW"/>
</dbReference>
<evidence type="ECO:0000256" key="2">
    <source>
        <dbReference type="ARBA" id="ARBA00023239"/>
    </source>
</evidence>
<dbReference type="InterPro" id="IPR013024">
    <property type="entry name" value="GGCT-like"/>
</dbReference>
<evidence type="ECO:0000313" key="3">
    <source>
        <dbReference type="EMBL" id="OMJ24226.1"/>
    </source>
</evidence>
<sequence length="223" mass="25532">MTNDFSDGVWIFGYGSLIWKVDFPIEDQAFGYISGYVRRFWQKSHDHRGTEESPGFVVTLIEKDTFLKFEDMTDDEHNFKCWGMAYKIKSGEEDQVLKHLDHREKVLKIFLFKKYNFFNDGYTIHKVKVYSDIPGESSNPKVLLNNAIVYIGKEDNPSFGGPLDITTISKTVAFNVGPSGTNLEYFLNLFEALKSKSPHALDNHLVQLHSAVMDLVKSSKDQS</sequence>
<dbReference type="CDD" id="cd06661">
    <property type="entry name" value="GGCT_like"/>
    <property type="match status" value="1"/>
</dbReference>
<dbReference type="Pfam" id="PF04752">
    <property type="entry name" value="ChaC"/>
    <property type="match status" value="1"/>
</dbReference>
<dbReference type="OrthoDB" id="1933483at2759"/>
<dbReference type="PANTHER" id="PTHR12192:SF2">
    <property type="entry name" value="GLUTATHIONE-SPECIFIC GAMMA-GLUTAMYLCYCLOTRANSFERASE 2"/>
    <property type="match status" value="1"/>
</dbReference>
<comment type="caution">
    <text evidence="3">The sequence shown here is derived from an EMBL/GenBank/DDBJ whole genome shotgun (WGS) entry which is preliminary data.</text>
</comment>
<protein>
    <recommendedName>
        <fullName evidence="1">glutathione-specific gamma-glutamylcyclotransferase</fullName>
        <ecNumber evidence="1">4.3.2.7</ecNumber>
    </recommendedName>
</protein>
<name>A0A1R1YC35_9FUNG</name>
<dbReference type="GO" id="GO:0061928">
    <property type="term" value="F:glutathione specific gamma-glutamylcyclotransferase activity"/>
    <property type="evidence" value="ECO:0007669"/>
    <property type="project" value="UniProtKB-EC"/>
</dbReference>
<dbReference type="STRING" id="133412.A0A1R1YC35"/>
<keyword evidence="3" id="KW-0808">Transferase</keyword>
<organism evidence="3 4">
    <name type="scientific">Smittium culicis</name>
    <dbReference type="NCBI Taxonomy" id="133412"/>
    <lineage>
        <taxon>Eukaryota</taxon>
        <taxon>Fungi</taxon>
        <taxon>Fungi incertae sedis</taxon>
        <taxon>Zoopagomycota</taxon>
        <taxon>Kickxellomycotina</taxon>
        <taxon>Harpellomycetes</taxon>
        <taxon>Harpellales</taxon>
        <taxon>Legeriomycetaceae</taxon>
        <taxon>Smittium</taxon>
    </lineage>
</organism>
<evidence type="ECO:0000256" key="1">
    <source>
        <dbReference type="ARBA" id="ARBA00012344"/>
    </source>
</evidence>
<dbReference type="GO" id="GO:0005737">
    <property type="term" value="C:cytoplasm"/>
    <property type="evidence" value="ECO:0007669"/>
    <property type="project" value="TreeGrafter"/>
</dbReference>
<reference evidence="3 4" key="1">
    <citation type="submission" date="2017-01" db="EMBL/GenBank/DDBJ databases">
        <authorList>
            <person name="Mah S.A."/>
            <person name="Swanson W.J."/>
            <person name="Moy G.W."/>
            <person name="Vacquier V.D."/>
        </authorList>
    </citation>
    <scope>NUCLEOTIDE SEQUENCE [LARGE SCALE GENOMIC DNA]</scope>
    <source>
        <strain evidence="3 4">GSMNP</strain>
    </source>
</reference>
<dbReference type="EMBL" id="LSSN01000384">
    <property type="protein sequence ID" value="OMJ24226.1"/>
    <property type="molecule type" value="Genomic_DNA"/>
</dbReference>
<evidence type="ECO:0000313" key="4">
    <source>
        <dbReference type="Proteomes" id="UP000187283"/>
    </source>
</evidence>
<dbReference type="EC" id="4.3.2.7" evidence="1"/>
<proteinExistence type="predicted"/>
<dbReference type="AlphaFoldDB" id="A0A1R1YC35"/>
<dbReference type="Proteomes" id="UP000187283">
    <property type="component" value="Unassembled WGS sequence"/>
</dbReference>
<keyword evidence="4" id="KW-1185">Reference proteome</keyword>
<dbReference type="GO" id="GO:0006751">
    <property type="term" value="P:glutathione catabolic process"/>
    <property type="evidence" value="ECO:0007669"/>
    <property type="project" value="InterPro"/>
</dbReference>